<dbReference type="InterPro" id="IPR032466">
    <property type="entry name" value="Metal_Hydrolase"/>
</dbReference>
<dbReference type="Gene3D" id="2.30.40.10">
    <property type="entry name" value="Urease, subunit C, domain 1"/>
    <property type="match status" value="1"/>
</dbReference>
<dbReference type="Gene3D" id="3.10.310.70">
    <property type="match status" value="1"/>
</dbReference>
<gene>
    <name evidence="2" type="ORF">ACJEBI_20380</name>
</gene>
<sequence>MRYADTILKSRNIFTAAKKDIFSGYIAISDEKILSIGKELEDYLVGPGTNIIELGDQLICPGFIDVHCFFSGYAMNFIGVDLSSMKSVQEIQLSLERYAENLDDNTPIWGHGLEMDPKEFSNLNLINEMFPNKAIIFFMNGAENCWINDQAKERYQFDNSQCYPEAYWRLMKDVFRDHDFMTTQFKRYMKFMNSRGITSVKEMGFDNYYGFVDILKQIHYTDGLTLRVNFMSQPVSEPLNIEFGKKMRDELTGDFIRFSGFNMMTDGSIGQLNGDLKEPYHSNPDIHCAEEVKYEQIAEDVYEADKNGFRFSLHAQGDRAVEKVIDIFEKCTRNSSGQLINRHCITDLELTSPKDIVRMGKLGIIAEVYPQISSLYHYDEKVELIEKLVGKDRAKHYWNRKKMIEENVTISCATDLPLLFDDIPESIYNSCGGYFNKGDKEFNPQNTISISELLTAWTAGGAYNVNCEDYLGTLEEGKIADIAILDKNVFELGMEHMQDVKVSMTIVNGKIVYSI</sequence>
<comment type="caution">
    <text evidence="2">The sequence shown here is derived from an EMBL/GenBank/DDBJ whole genome shotgun (WGS) entry which is preliminary data.</text>
</comment>
<dbReference type="SUPFAM" id="SSF51556">
    <property type="entry name" value="Metallo-dependent hydrolases"/>
    <property type="match status" value="1"/>
</dbReference>
<organism evidence="2 3">
    <name type="scientific">Bacillus salipaludis</name>
    <dbReference type="NCBI Taxonomy" id="2547811"/>
    <lineage>
        <taxon>Bacteria</taxon>
        <taxon>Bacillati</taxon>
        <taxon>Bacillota</taxon>
        <taxon>Bacilli</taxon>
        <taxon>Bacillales</taxon>
        <taxon>Bacillaceae</taxon>
        <taxon>Bacillus</taxon>
    </lineage>
</organism>
<reference evidence="2 3" key="1">
    <citation type="submission" date="2024-11" db="EMBL/GenBank/DDBJ databases">
        <authorList>
            <person name="Lucas J.A."/>
        </authorList>
    </citation>
    <scope>NUCLEOTIDE SEQUENCE [LARGE SCALE GENOMIC DNA]</scope>
    <source>
        <strain evidence="2 3">Z 5.4</strain>
    </source>
</reference>
<evidence type="ECO:0000259" key="1">
    <source>
        <dbReference type="Pfam" id="PF07969"/>
    </source>
</evidence>
<dbReference type="RefSeq" id="WP_406582323.1">
    <property type="nucleotide sequence ID" value="NZ_JBJHQH010000017.1"/>
</dbReference>
<dbReference type="GO" id="GO:0016787">
    <property type="term" value="F:hydrolase activity"/>
    <property type="evidence" value="ECO:0007669"/>
    <property type="project" value="UniProtKB-KW"/>
</dbReference>
<keyword evidence="2" id="KW-0378">Hydrolase</keyword>
<feature type="domain" description="Amidohydrolase 3" evidence="1">
    <location>
        <begin position="51"/>
        <end position="513"/>
    </location>
</feature>
<dbReference type="InterPro" id="IPR013108">
    <property type="entry name" value="Amidohydro_3"/>
</dbReference>
<accession>A0ABW8RN23</accession>
<name>A0ABW8RN23_9BACI</name>
<keyword evidence="3" id="KW-1185">Reference proteome</keyword>
<dbReference type="SUPFAM" id="SSF51338">
    <property type="entry name" value="Composite domain of metallo-dependent hydrolases"/>
    <property type="match status" value="1"/>
</dbReference>
<dbReference type="InterPro" id="IPR011059">
    <property type="entry name" value="Metal-dep_hydrolase_composite"/>
</dbReference>
<dbReference type="Gene3D" id="3.20.20.140">
    <property type="entry name" value="Metal-dependent hydrolases"/>
    <property type="match status" value="1"/>
</dbReference>
<proteinExistence type="predicted"/>
<dbReference type="EC" id="3.5.-.-" evidence="2"/>
<dbReference type="PANTHER" id="PTHR22642:SF20">
    <property type="entry name" value="AMIDOHYDROLASE 3 DOMAIN-CONTAINING PROTEIN"/>
    <property type="match status" value="1"/>
</dbReference>
<dbReference type="Pfam" id="PF07969">
    <property type="entry name" value="Amidohydro_3"/>
    <property type="match status" value="1"/>
</dbReference>
<dbReference type="PANTHER" id="PTHR22642">
    <property type="entry name" value="IMIDAZOLONEPROPIONASE"/>
    <property type="match status" value="1"/>
</dbReference>
<dbReference type="EMBL" id="JBJHQH010000017">
    <property type="protein sequence ID" value="MFK9093824.1"/>
    <property type="molecule type" value="Genomic_DNA"/>
</dbReference>
<evidence type="ECO:0000313" key="2">
    <source>
        <dbReference type="EMBL" id="MFK9093824.1"/>
    </source>
</evidence>
<protein>
    <submittedName>
        <fullName evidence="2">Amidohydrolase</fullName>
        <ecNumber evidence="2">3.5.-.-</ecNumber>
    </submittedName>
</protein>
<dbReference type="Proteomes" id="UP001623041">
    <property type="component" value="Unassembled WGS sequence"/>
</dbReference>
<evidence type="ECO:0000313" key="3">
    <source>
        <dbReference type="Proteomes" id="UP001623041"/>
    </source>
</evidence>